<evidence type="ECO:0000256" key="6">
    <source>
        <dbReference type="ARBA" id="ARBA00022833"/>
    </source>
</evidence>
<dbReference type="InterPro" id="IPR005073">
    <property type="entry name" value="Peptidase_M74"/>
</dbReference>
<keyword evidence="1" id="KW-0645">Protease</keyword>
<evidence type="ECO:0000313" key="10">
    <source>
        <dbReference type="Proteomes" id="UP001221189"/>
    </source>
</evidence>
<keyword evidence="6" id="KW-0862">Zinc</keyword>
<keyword evidence="5 9" id="KW-0378">Hydrolase</keyword>
<keyword evidence="4" id="KW-0574">Periplasm</keyword>
<feature type="signal peptide" evidence="8">
    <location>
        <begin position="1"/>
        <end position="28"/>
    </location>
</feature>
<keyword evidence="3 8" id="KW-0732">Signal</keyword>
<dbReference type="RefSeq" id="WP_273600281.1">
    <property type="nucleotide sequence ID" value="NZ_JAQQXT010000005.1"/>
</dbReference>
<accession>A0ABT5KGF1</accession>
<keyword evidence="10" id="KW-1185">Reference proteome</keyword>
<dbReference type="Gene3D" id="3.30.1380.10">
    <property type="match status" value="1"/>
</dbReference>
<sequence>MQIGTHIARALSHGLFLGLFLGLGPAMAQGQETAAELPAAKTLFGKVRSAAALPPQTIGFYSRGCVAGAQALPLDGPHWQAMRPSRQRMWGHPDLIRFVERFAPLAAQASGWPGILVGDIAQPRGGPMLTGHASHQLGLDVDIWLKPMPAQRMTSAQREQVSSITVVRADRLDVDRASWTPGHQAVLRAAAEDPKVQRIFINAAIKRALCRSAQGASWLRKIRPEHGHDYHFHVRLFCPEGDAQCKAQDPTPEGDGCDASLDWWFTDEALHPKPPAVKPAPLTMADLPADCQQVLEAR</sequence>
<evidence type="ECO:0000256" key="4">
    <source>
        <dbReference type="ARBA" id="ARBA00022764"/>
    </source>
</evidence>
<dbReference type="SUPFAM" id="SSF55166">
    <property type="entry name" value="Hedgehog/DD-peptidase"/>
    <property type="match status" value="1"/>
</dbReference>
<proteinExistence type="predicted"/>
<evidence type="ECO:0000256" key="2">
    <source>
        <dbReference type="ARBA" id="ARBA00022723"/>
    </source>
</evidence>
<name>A0ABT5KGF1_9BURK</name>
<feature type="chain" id="PRO_5046980529" evidence="8">
    <location>
        <begin position="29"/>
        <end position="298"/>
    </location>
</feature>
<dbReference type="EMBL" id="JAQQXT010000005">
    <property type="protein sequence ID" value="MDC8772035.1"/>
    <property type="molecule type" value="Genomic_DNA"/>
</dbReference>
<evidence type="ECO:0000256" key="7">
    <source>
        <dbReference type="ARBA" id="ARBA00023049"/>
    </source>
</evidence>
<gene>
    <name evidence="9" type="primary">mepA</name>
    <name evidence="9" type="ORF">PRZ03_10680</name>
</gene>
<protein>
    <submittedName>
        <fullName evidence="9">Penicillin-insensitive murein endopeptidase</fullName>
        <ecNumber evidence="9">3.4.-.-</ecNumber>
    </submittedName>
</protein>
<dbReference type="Proteomes" id="UP001221189">
    <property type="component" value="Unassembled WGS sequence"/>
</dbReference>
<evidence type="ECO:0000313" key="9">
    <source>
        <dbReference type="EMBL" id="MDC8772035.1"/>
    </source>
</evidence>
<dbReference type="InterPro" id="IPR009045">
    <property type="entry name" value="Zn_M74/Hedgehog-like"/>
</dbReference>
<reference evidence="9 10" key="1">
    <citation type="submission" date="2022-10" db="EMBL/GenBank/DDBJ databases">
        <title>Paucibacter sp. hw1 Genome sequencing.</title>
        <authorList>
            <person name="Park S."/>
        </authorList>
    </citation>
    <scope>NUCLEOTIDE SEQUENCE [LARGE SCALE GENOMIC DNA]</scope>
    <source>
        <strain evidence="10">hw1</strain>
    </source>
</reference>
<dbReference type="Pfam" id="PF03411">
    <property type="entry name" value="Peptidase_M74"/>
    <property type="match status" value="1"/>
</dbReference>
<dbReference type="GO" id="GO:0016787">
    <property type="term" value="F:hydrolase activity"/>
    <property type="evidence" value="ECO:0007669"/>
    <property type="project" value="UniProtKB-KW"/>
</dbReference>
<dbReference type="EC" id="3.4.-.-" evidence="9"/>
<keyword evidence="2" id="KW-0479">Metal-binding</keyword>
<evidence type="ECO:0000256" key="8">
    <source>
        <dbReference type="SAM" id="SignalP"/>
    </source>
</evidence>
<keyword evidence="7" id="KW-0482">Metalloprotease</keyword>
<dbReference type="PIRSF" id="PIRSF018455">
    <property type="entry name" value="MepA"/>
    <property type="match status" value="1"/>
</dbReference>
<comment type="caution">
    <text evidence="9">The sequence shown here is derived from an EMBL/GenBank/DDBJ whole genome shotgun (WGS) entry which is preliminary data.</text>
</comment>
<organism evidence="9 10">
    <name type="scientific">Roseateles albus</name>
    <dbReference type="NCBI Taxonomy" id="2987525"/>
    <lineage>
        <taxon>Bacteria</taxon>
        <taxon>Pseudomonadati</taxon>
        <taxon>Pseudomonadota</taxon>
        <taxon>Betaproteobacteria</taxon>
        <taxon>Burkholderiales</taxon>
        <taxon>Sphaerotilaceae</taxon>
        <taxon>Roseateles</taxon>
    </lineage>
</organism>
<evidence type="ECO:0000256" key="5">
    <source>
        <dbReference type="ARBA" id="ARBA00022801"/>
    </source>
</evidence>
<evidence type="ECO:0000256" key="1">
    <source>
        <dbReference type="ARBA" id="ARBA00022670"/>
    </source>
</evidence>
<evidence type="ECO:0000256" key="3">
    <source>
        <dbReference type="ARBA" id="ARBA00022729"/>
    </source>
</evidence>
<dbReference type="NCBIfam" id="NF006947">
    <property type="entry name" value="PRK09429.1"/>
    <property type="match status" value="1"/>
</dbReference>